<comment type="subcellular location">
    <subcellularLocation>
        <location evidence="1">Membrane</location>
        <topology evidence="1">Multi-pass membrane protein</topology>
    </subcellularLocation>
</comment>
<dbReference type="InterPro" id="IPR027359">
    <property type="entry name" value="Volt_channel_dom_sf"/>
</dbReference>
<organism evidence="8 9">
    <name type="scientific">Acropora cervicornis</name>
    <name type="common">Staghorn coral</name>
    <dbReference type="NCBI Taxonomy" id="6130"/>
    <lineage>
        <taxon>Eukaryota</taxon>
        <taxon>Metazoa</taxon>
        <taxon>Cnidaria</taxon>
        <taxon>Anthozoa</taxon>
        <taxon>Hexacorallia</taxon>
        <taxon>Scleractinia</taxon>
        <taxon>Astrocoeniina</taxon>
        <taxon>Acroporidae</taxon>
        <taxon>Acropora</taxon>
    </lineage>
</organism>
<dbReference type="AlphaFoldDB" id="A0AAD9UV36"/>
<feature type="transmembrane region" description="Helical" evidence="6">
    <location>
        <begin position="312"/>
        <end position="335"/>
    </location>
</feature>
<dbReference type="GO" id="GO:0022832">
    <property type="term" value="F:voltage-gated channel activity"/>
    <property type="evidence" value="ECO:0007669"/>
    <property type="project" value="InterPro"/>
</dbReference>
<name>A0AAD9UV36_ACRCE</name>
<dbReference type="PANTHER" id="PTHR46474">
    <property type="entry name" value="TWO PORE CALCIUM CHANNEL PROTEIN 1"/>
    <property type="match status" value="1"/>
</dbReference>
<keyword evidence="3 6" id="KW-1133">Transmembrane helix</keyword>
<accession>A0AAD9UV36</accession>
<evidence type="ECO:0000256" key="1">
    <source>
        <dbReference type="ARBA" id="ARBA00004141"/>
    </source>
</evidence>
<dbReference type="GO" id="GO:0005216">
    <property type="term" value="F:monoatomic ion channel activity"/>
    <property type="evidence" value="ECO:0007669"/>
    <property type="project" value="InterPro"/>
</dbReference>
<keyword evidence="2 6" id="KW-0812">Transmembrane</keyword>
<evidence type="ECO:0000256" key="2">
    <source>
        <dbReference type="ARBA" id="ARBA00022692"/>
    </source>
</evidence>
<dbReference type="EMBL" id="JARQWQ010000106">
    <property type="protein sequence ID" value="KAK2550772.1"/>
    <property type="molecule type" value="Genomic_DNA"/>
</dbReference>
<evidence type="ECO:0000256" key="4">
    <source>
        <dbReference type="ARBA" id="ARBA00023136"/>
    </source>
</evidence>
<gene>
    <name evidence="8" type="ORF">P5673_028449</name>
</gene>
<keyword evidence="4 6" id="KW-0472">Membrane</keyword>
<dbReference type="Gene3D" id="1.20.120.350">
    <property type="entry name" value="Voltage-gated potassium channels. Chain C"/>
    <property type="match status" value="1"/>
</dbReference>
<dbReference type="Gene3D" id="1.10.287.70">
    <property type="match status" value="1"/>
</dbReference>
<sequence>MYVEAITVLIRRQNHFRVTRALRPLFLIDTHYCCGVRRVLRQIVLSLPPILDMLILLFFIMTILAMLGFYSFSDNEKDELSRCDDAFIPPLKVLLAVVYDTFTNIEKEKFMNLFLHKSLEEFYNVFETSEMKWKKNPTISGIHWLIERKEFEHCIQTSQNERQIRRQEFKWYHIIFVVVYTAEAFLKIVGLGLRKYFLSGWNVFDFMVTLFGVIGAISPTSFSFIVFIRPFRLLLLFKLKERYRDVFDTVVIVLPRMFRMAVMIILLYYSFGIIGIECFSGLHLRNCCPNTSFGGEYEAEGYYYLANFNDLFHSYVTLFALTVVNNWFIIMEGIVHVTSDWARIYFMSFYIVTMIVMTIIVAFILEAFLFRMRYQITISYEELRSLNVMNDLQQDETVKYIGRRSKTKMDLSLKMYEDDVTKWIQSESAGDSSAHVQNREEAQSMPPTMRTTNESGVDLNAETNGLSLGEINTAADED</sequence>
<reference evidence="8" key="2">
    <citation type="journal article" date="2023" name="Science">
        <title>Genomic signatures of disease resistance in endangered staghorn corals.</title>
        <authorList>
            <person name="Vollmer S.V."/>
            <person name="Selwyn J.D."/>
            <person name="Despard B.A."/>
            <person name="Roesel C.L."/>
        </authorList>
    </citation>
    <scope>NUCLEOTIDE SEQUENCE</scope>
    <source>
        <strain evidence="8">K2</strain>
    </source>
</reference>
<comment type="caution">
    <text evidence="8">The sequence shown here is derived from an EMBL/GenBank/DDBJ whole genome shotgun (WGS) entry which is preliminary data.</text>
</comment>
<proteinExistence type="predicted"/>
<evidence type="ECO:0000259" key="7">
    <source>
        <dbReference type="Pfam" id="PF00520"/>
    </source>
</evidence>
<dbReference type="GO" id="GO:0005765">
    <property type="term" value="C:lysosomal membrane"/>
    <property type="evidence" value="ECO:0007669"/>
    <property type="project" value="InterPro"/>
</dbReference>
<dbReference type="InterPro" id="IPR028801">
    <property type="entry name" value="TPC1_animal"/>
</dbReference>
<evidence type="ECO:0000256" key="6">
    <source>
        <dbReference type="SAM" id="Phobius"/>
    </source>
</evidence>
<dbReference type="SUPFAM" id="SSF81324">
    <property type="entry name" value="Voltage-gated potassium channels"/>
    <property type="match status" value="1"/>
</dbReference>
<feature type="transmembrane region" description="Helical" evidence="6">
    <location>
        <begin position="206"/>
        <end position="228"/>
    </location>
</feature>
<dbReference type="InterPro" id="IPR005821">
    <property type="entry name" value="Ion_trans_dom"/>
</dbReference>
<evidence type="ECO:0000313" key="8">
    <source>
        <dbReference type="EMBL" id="KAK2550772.1"/>
    </source>
</evidence>
<feature type="region of interest" description="Disordered" evidence="5">
    <location>
        <begin position="428"/>
        <end position="478"/>
    </location>
</feature>
<feature type="transmembrane region" description="Helical" evidence="6">
    <location>
        <begin position="171"/>
        <end position="194"/>
    </location>
</feature>
<dbReference type="Proteomes" id="UP001249851">
    <property type="component" value="Unassembled WGS sequence"/>
</dbReference>
<dbReference type="Pfam" id="PF00520">
    <property type="entry name" value="Ion_trans"/>
    <property type="match status" value="1"/>
</dbReference>
<feature type="compositionally biased region" description="Polar residues" evidence="5">
    <location>
        <begin position="445"/>
        <end position="466"/>
    </location>
</feature>
<evidence type="ECO:0000256" key="5">
    <source>
        <dbReference type="SAM" id="MobiDB-lite"/>
    </source>
</evidence>
<feature type="domain" description="Ion transport" evidence="7">
    <location>
        <begin position="154"/>
        <end position="368"/>
    </location>
</feature>
<evidence type="ECO:0000313" key="9">
    <source>
        <dbReference type="Proteomes" id="UP001249851"/>
    </source>
</evidence>
<feature type="transmembrane region" description="Helical" evidence="6">
    <location>
        <begin position="347"/>
        <end position="370"/>
    </location>
</feature>
<evidence type="ECO:0000256" key="3">
    <source>
        <dbReference type="ARBA" id="ARBA00022989"/>
    </source>
</evidence>
<reference evidence="8" key="1">
    <citation type="journal article" date="2023" name="G3 (Bethesda)">
        <title>Whole genome assembly and annotation of the endangered Caribbean coral Acropora cervicornis.</title>
        <authorList>
            <person name="Selwyn J.D."/>
            <person name="Vollmer S.V."/>
        </authorList>
    </citation>
    <scope>NUCLEOTIDE SEQUENCE</scope>
    <source>
        <strain evidence="8">K2</strain>
    </source>
</reference>
<feature type="transmembrane region" description="Helical" evidence="6">
    <location>
        <begin position="50"/>
        <end position="72"/>
    </location>
</feature>
<protein>
    <submittedName>
        <fullName evidence="8">Two pore calcium channel protein 1</fullName>
    </submittedName>
</protein>
<keyword evidence="9" id="KW-1185">Reference proteome</keyword>
<dbReference type="GO" id="GO:0010008">
    <property type="term" value="C:endosome membrane"/>
    <property type="evidence" value="ECO:0007669"/>
    <property type="project" value="TreeGrafter"/>
</dbReference>
<dbReference type="PANTHER" id="PTHR46474:SF1">
    <property type="entry name" value="TWO PORE CHANNEL PROTEIN 1"/>
    <property type="match status" value="1"/>
</dbReference>